<dbReference type="InterPro" id="IPR008927">
    <property type="entry name" value="6-PGluconate_DH-like_C_sf"/>
</dbReference>
<organism evidence="5 6">
    <name type="scientific">Thalictrum thalictroides</name>
    <name type="common">Rue-anemone</name>
    <name type="synonym">Anemone thalictroides</name>
    <dbReference type="NCBI Taxonomy" id="46969"/>
    <lineage>
        <taxon>Eukaryota</taxon>
        <taxon>Viridiplantae</taxon>
        <taxon>Streptophyta</taxon>
        <taxon>Embryophyta</taxon>
        <taxon>Tracheophyta</taxon>
        <taxon>Spermatophyta</taxon>
        <taxon>Magnoliopsida</taxon>
        <taxon>Ranunculales</taxon>
        <taxon>Ranunculaceae</taxon>
        <taxon>Thalictroideae</taxon>
        <taxon>Thalictrum</taxon>
    </lineage>
</organism>
<evidence type="ECO:0000313" key="6">
    <source>
        <dbReference type="Proteomes" id="UP000554482"/>
    </source>
</evidence>
<accession>A0A7J6VFP7</accession>
<feature type="domain" description="UDP-glucose/GDP-mannose dehydrogenase C-terminal" evidence="4">
    <location>
        <begin position="162"/>
        <end position="274"/>
    </location>
</feature>
<dbReference type="InterPro" id="IPR036220">
    <property type="entry name" value="UDP-Glc/GDP-Man_DH_C_sf"/>
</dbReference>
<name>A0A7J6VFP7_THATH</name>
<dbReference type="Pfam" id="PF03720">
    <property type="entry name" value="UDPG_MGDP_dh_C"/>
    <property type="match status" value="1"/>
</dbReference>
<dbReference type="AlphaFoldDB" id="A0A7J6VFP7"/>
<dbReference type="SUPFAM" id="SSF52413">
    <property type="entry name" value="UDP-glucose/GDP-mannose dehydrogenase C-terminal domain"/>
    <property type="match status" value="1"/>
</dbReference>
<comment type="pathway">
    <text evidence="1">Nucleotide-sugar biosynthesis; UDP-alpha-D-glucuronate biosynthesis; UDP-alpha-D-glucuronate from UDP-alpha-D-glucose: step 1/1.</text>
</comment>
<gene>
    <name evidence="5" type="ORF">FRX31_027271</name>
</gene>
<dbReference type="UniPathway" id="UPA00038">
    <property type="reaction ID" value="UER00491"/>
</dbReference>
<dbReference type="Gene3D" id="3.40.50.720">
    <property type="entry name" value="NAD(P)-binding Rossmann-like Domain"/>
    <property type="match status" value="1"/>
</dbReference>
<dbReference type="InterPro" id="IPR014026">
    <property type="entry name" value="UDP-Glc/GDP-Man_DH_dimer"/>
</dbReference>
<evidence type="ECO:0000256" key="1">
    <source>
        <dbReference type="ARBA" id="ARBA00004701"/>
    </source>
</evidence>
<dbReference type="GO" id="GO:0006065">
    <property type="term" value="P:UDP-glucuronate biosynthetic process"/>
    <property type="evidence" value="ECO:0007669"/>
    <property type="project" value="UniProtKB-UniPathway"/>
</dbReference>
<dbReference type="EMBL" id="JABWDY010033873">
    <property type="protein sequence ID" value="KAF5183142.1"/>
    <property type="molecule type" value="Genomic_DNA"/>
</dbReference>
<dbReference type="GO" id="GO:0005634">
    <property type="term" value="C:nucleus"/>
    <property type="evidence" value="ECO:0007669"/>
    <property type="project" value="TreeGrafter"/>
</dbReference>
<proteinExistence type="predicted"/>
<dbReference type="InterPro" id="IPR014027">
    <property type="entry name" value="UDP-Glc/GDP-Man_DH_C"/>
</dbReference>
<comment type="catalytic activity">
    <reaction evidence="3">
        <text>UDP-alpha-D-glucose + 2 NAD(+) + H2O = UDP-alpha-D-glucuronate + 2 NADH + 3 H(+)</text>
        <dbReference type="Rhea" id="RHEA:23596"/>
        <dbReference type="ChEBI" id="CHEBI:15377"/>
        <dbReference type="ChEBI" id="CHEBI:15378"/>
        <dbReference type="ChEBI" id="CHEBI:57540"/>
        <dbReference type="ChEBI" id="CHEBI:57945"/>
        <dbReference type="ChEBI" id="CHEBI:58052"/>
        <dbReference type="ChEBI" id="CHEBI:58885"/>
        <dbReference type="EC" id="1.1.1.22"/>
    </reaction>
</comment>
<dbReference type="PANTHER" id="PTHR11374">
    <property type="entry name" value="UDP-GLUCOSE DEHYDROGENASE/UDP-MANNAC DEHYDROGENASE"/>
    <property type="match status" value="1"/>
</dbReference>
<dbReference type="GO" id="GO:0051287">
    <property type="term" value="F:NAD binding"/>
    <property type="evidence" value="ECO:0007669"/>
    <property type="project" value="InterPro"/>
</dbReference>
<dbReference type="PANTHER" id="PTHR11374:SF3">
    <property type="entry name" value="UDP-GLUCOSE 6-DEHYDROGENASE"/>
    <property type="match status" value="1"/>
</dbReference>
<evidence type="ECO:0000256" key="2">
    <source>
        <dbReference type="ARBA" id="ARBA00012954"/>
    </source>
</evidence>
<keyword evidence="6" id="KW-1185">Reference proteome</keyword>
<comment type="caution">
    <text evidence="5">The sequence shown here is derived from an EMBL/GenBank/DDBJ whole genome shotgun (WGS) entry which is preliminary data.</text>
</comment>
<dbReference type="GO" id="GO:0003979">
    <property type="term" value="F:UDP-glucose 6-dehydrogenase activity"/>
    <property type="evidence" value="ECO:0007669"/>
    <property type="project" value="UniProtKB-EC"/>
</dbReference>
<dbReference type="SMART" id="SM00984">
    <property type="entry name" value="UDPG_MGDP_dh_C"/>
    <property type="match status" value="1"/>
</dbReference>
<reference evidence="5 6" key="1">
    <citation type="submission" date="2020-06" db="EMBL/GenBank/DDBJ databases">
        <title>Transcriptomic and genomic resources for Thalictrum thalictroides and T. hernandezii: Facilitating candidate gene discovery in an emerging model plant lineage.</title>
        <authorList>
            <person name="Arias T."/>
            <person name="Riano-Pachon D.M."/>
            <person name="Di Stilio V.S."/>
        </authorList>
    </citation>
    <scope>NUCLEOTIDE SEQUENCE [LARGE SCALE GENOMIC DNA]</scope>
    <source>
        <strain evidence="6">cv. WT478/WT964</strain>
        <tissue evidence="5">Leaves</tissue>
    </source>
</reference>
<dbReference type="GO" id="GO:0006024">
    <property type="term" value="P:glycosaminoglycan biosynthetic process"/>
    <property type="evidence" value="ECO:0007669"/>
    <property type="project" value="TreeGrafter"/>
</dbReference>
<dbReference type="EC" id="1.1.1.22" evidence="2"/>
<protein>
    <recommendedName>
        <fullName evidence="2">UDP-glucose 6-dehydrogenase</fullName>
        <ecNumber evidence="2">1.1.1.22</ecNumber>
    </recommendedName>
</protein>
<sequence>MDLRFPSQVIFGGNSQLIHEVDFLQFRNLLYWVPDNILFTYPDSKPVILAKLGINVLLAAKFSTLNNIASISAQVKANTHRIMDIMNRDQRLGPTYLKPRIGFGGPSLLRDTHYLSQVAHDNGLPEEKQLYVKILANNRTTRRRFVKMVLAKLIGMKNKTIAIFGFASKHNTSDLTNSPAWKVCKMLLKHRVHLRIHDPEFRRTRILRCLRRRVGQGRVVVTTSPVQAATNASAICILTDSDTYQNANYVQLYTQLFAVMRHPSYIFDGRNLGIDWQPVTALGFSIHAVGKPSIDLGF</sequence>
<evidence type="ECO:0000259" key="4">
    <source>
        <dbReference type="SMART" id="SM00984"/>
    </source>
</evidence>
<dbReference type="Pfam" id="PF00984">
    <property type="entry name" value="UDPG_MGDP_dh"/>
    <property type="match status" value="1"/>
</dbReference>
<dbReference type="Proteomes" id="UP000554482">
    <property type="component" value="Unassembled WGS sequence"/>
</dbReference>
<evidence type="ECO:0000256" key="3">
    <source>
        <dbReference type="ARBA" id="ARBA00047473"/>
    </source>
</evidence>
<dbReference type="InterPro" id="IPR028356">
    <property type="entry name" value="UDPglc_DH_euk"/>
</dbReference>
<dbReference type="SUPFAM" id="SSF48179">
    <property type="entry name" value="6-phosphogluconate dehydrogenase C-terminal domain-like"/>
    <property type="match status" value="1"/>
</dbReference>
<evidence type="ECO:0000313" key="5">
    <source>
        <dbReference type="EMBL" id="KAF5183142.1"/>
    </source>
</evidence>